<keyword evidence="2" id="KW-1185">Reference proteome</keyword>
<organism evidence="1 2">
    <name type="scientific">Araneus ventricosus</name>
    <name type="common">Orbweaver spider</name>
    <name type="synonym">Epeira ventricosa</name>
    <dbReference type="NCBI Taxonomy" id="182803"/>
    <lineage>
        <taxon>Eukaryota</taxon>
        <taxon>Metazoa</taxon>
        <taxon>Ecdysozoa</taxon>
        <taxon>Arthropoda</taxon>
        <taxon>Chelicerata</taxon>
        <taxon>Arachnida</taxon>
        <taxon>Araneae</taxon>
        <taxon>Araneomorphae</taxon>
        <taxon>Entelegynae</taxon>
        <taxon>Araneoidea</taxon>
        <taxon>Araneidae</taxon>
        <taxon>Araneus</taxon>
    </lineage>
</organism>
<gene>
    <name evidence="1" type="ORF">AVEN_66816_1</name>
</gene>
<protein>
    <submittedName>
        <fullName evidence="1">Uncharacterized protein</fullName>
    </submittedName>
</protein>
<accession>A0A4Y2DR15</accession>
<dbReference type="AlphaFoldDB" id="A0A4Y2DR15"/>
<name>A0A4Y2DR15_ARAVE</name>
<dbReference type="Proteomes" id="UP000499080">
    <property type="component" value="Unassembled WGS sequence"/>
</dbReference>
<comment type="caution">
    <text evidence="1">The sequence shown here is derived from an EMBL/GenBank/DDBJ whole genome shotgun (WGS) entry which is preliminary data.</text>
</comment>
<dbReference type="EMBL" id="BGPR01000404">
    <property type="protein sequence ID" value="GBM18456.1"/>
    <property type="molecule type" value="Genomic_DNA"/>
</dbReference>
<reference evidence="1 2" key="1">
    <citation type="journal article" date="2019" name="Sci. Rep.">
        <title>Orb-weaving spider Araneus ventricosus genome elucidates the spidroin gene catalogue.</title>
        <authorList>
            <person name="Kono N."/>
            <person name="Nakamura H."/>
            <person name="Ohtoshi R."/>
            <person name="Moran D.A.P."/>
            <person name="Shinohara A."/>
            <person name="Yoshida Y."/>
            <person name="Fujiwara M."/>
            <person name="Mori M."/>
            <person name="Tomita M."/>
            <person name="Arakawa K."/>
        </authorList>
    </citation>
    <scope>NUCLEOTIDE SEQUENCE [LARGE SCALE GENOMIC DNA]</scope>
</reference>
<proteinExistence type="predicted"/>
<evidence type="ECO:0000313" key="2">
    <source>
        <dbReference type="Proteomes" id="UP000499080"/>
    </source>
</evidence>
<evidence type="ECO:0000313" key="1">
    <source>
        <dbReference type="EMBL" id="GBM18456.1"/>
    </source>
</evidence>
<sequence length="84" mass="9527">MGRPGHLWTVTLPVNTIPFSPAPPNKLIFLRARNIHCAWAARTDAPYKTLPPDGFKAPAKDSHVLFKRKIKIRKSEKRNIYAPP</sequence>